<dbReference type="GeneID" id="96228981"/>
<dbReference type="InterPro" id="IPR029479">
    <property type="entry name" value="Nitroreductase"/>
</dbReference>
<evidence type="ECO:0000313" key="5">
    <source>
        <dbReference type="Proteomes" id="UP000284095"/>
    </source>
</evidence>
<dbReference type="AlphaFoldDB" id="A0A174Q7L8"/>
<dbReference type="OrthoDB" id="9783470at2"/>
<feature type="domain" description="Nitroreductase" evidence="1">
    <location>
        <begin position="69"/>
        <end position="156"/>
    </location>
</feature>
<dbReference type="Gene3D" id="3.40.109.10">
    <property type="entry name" value="NADH Oxidase"/>
    <property type="match status" value="1"/>
</dbReference>
<feature type="domain" description="Nitroreductase" evidence="1">
    <location>
        <begin position="9"/>
        <end position="58"/>
    </location>
</feature>
<reference evidence="2 4" key="1">
    <citation type="submission" date="2015-09" db="EMBL/GenBank/DDBJ databases">
        <authorList>
            <consortium name="Pathogen Informatics"/>
        </authorList>
    </citation>
    <scope>NUCLEOTIDE SEQUENCE [LARGE SCALE GENOMIC DNA]</scope>
    <source>
        <strain evidence="2 4">2789STDY5834914</strain>
    </source>
</reference>
<gene>
    <name evidence="2" type="primary">frp</name>
    <name evidence="3" type="ORF">DW265_03470</name>
    <name evidence="2" type="ORF">ERS852526_01689</name>
</gene>
<dbReference type="Proteomes" id="UP000284095">
    <property type="component" value="Unassembled WGS sequence"/>
</dbReference>
<accession>A0A174Q7L8</accession>
<dbReference type="PANTHER" id="PTHR23026">
    <property type="entry name" value="NADPH NITROREDUCTASE"/>
    <property type="match status" value="1"/>
</dbReference>
<dbReference type="Proteomes" id="UP000095485">
    <property type="component" value="Unassembled WGS sequence"/>
</dbReference>
<dbReference type="GO" id="GO:0016491">
    <property type="term" value="F:oxidoreductase activity"/>
    <property type="evidence" value="ECO:0007669"/>
    <property type="project" value="UniProtKB-KW"/>
</dbReference>
<evidence type="ECO:0000313" key="3">
    <source>
        <dbReference type="EMBL" id="RHG27832.1"/>
    </source>
</evidence>
<sequence length="180" mass="19844">MNLLSIFQQRHSIRKYTGAPIDDAALTQIIQAGLLSASSRSIRPWEFIVVKDKDMLRHLSECRTGAAWMLAGADAAIVVIANAEVSDVWIEDSSIAMANMHLMADSLGIGSCWIQGRLRTATSADSGTASITTEDYVRECLHFPEGYKLEAILSLGMPAEEKTPAELSKLPFEKIHYEKF</sequence>
<dbReference type="SUPFAM" id="SSF55469">
    <property type="entry name" value="FMN-dependent nitroreductase-like"/>
    <property type="match status" value="1"/>
</dbReference>
<organism evidence="2 4">
    <name type="scientific">Dorea longicatena</name>
    <dbReference type="NCBI Taxonomy" id="88431"/>
    <lineage>
        <taxon>Bacteria</taxon>
        <taxon>Bacillati</taxon>
        <taxon>Bacillota</taxon>
        <taxon>Clostridia</taxon>
        <taxon>Lachnospirales</taxon>
        <taxon>Lachnospiraceae</taxon>
        <taxon>Dorea</taxon>
    </lineage>
</organism>
<keyword evidence="5" id="KW-1185">Reference proteome</keyword>
<dbReference type="InterPro" id="IPR050627">
    <property type="entry name" value="Nitroreductase/BluB"/>
</dbReference>
<dbReference type="EMBL" id="QRIC01000004">
    <property type="protein sequence ID" value="RHG27832.1"/>
    <property type="molecule type" value="Genomic_DNA"/>
</dbReference>
<name>A0A174Q7L8_9FIRM</name>
<protein>
    <submittedName>
        <fullName evidence="2">NADPH-flavin oxidoreductase</fullName>
        <ecNumber evidence="2">1.6.99.-</ecNumber>
    </submittedName>
    <submittedName>
        <fullName evidence="3">Nitroreductase</fullName>
    </submittedName>
</protein>
<proteinExistence type="predicted"/>
<dbReference type="PANTHER" id="PTHR23026:SF117">
    <property type="entry name" value="NITROREDUCTASE"/>
    <property type="match status" value="1"/>
</dbReference>
<dbReference type="Pfam" id="PF00881">
    <property type="entry name" value="Nitroreductase"/>
    <property type="match status" value="2"/>
</dbReference>
<dbReference type="RefSeq" id="WP_055283158.1">
    <property type="nucleotide sequence ID" value="NZ_AP031429.1"/>
</dbReference>
<dbReference type="CDD" id="cd02151">
    <property type="entry name" value="nitroreductase"/>
    <property type="match status" value="1"/>
</dbReference>
<dbReference type="InterPro" id="IPR000415">
    <property type="entry name" value="Nitroreductase-like"/>
</dbReference>
<evidence type="ECO:0000259" key="1">
    <source>
        <dbReference type="Pfam" id="PF00881"/>
    </source>
</evidence>
<evidence type="ECO:0000313" key="4">
    <source>
        <dbReference type="Proteomes" id="UP000095485"/>
    </source>
</evidence>
<dbReference type="EC" id="1.6.99.-" evidence="2"/>
<reference evidence="3 5" key="2">
    <citation type="submission" date="2018-08" db="EMBL/GenBank/DDBJ databases">
        <title>A genome reference for cultivated species of the human gut microbiota.</title>
        <authorList>
            <person name="Zou Y."/>
            <person name="Xue W."/>
            <person name="Luo G."/>
        </authorList>
    </citation>
    <scope>NUCLEOTIDE SEQUENCE [LARGE SCALE GENOMIC DNA]</scope>
    <source>
        <strain evidence="3 5">AM22-22</strain>
    </source>
</reference>
<dbReference type="EMBL" id="CZAY01000011">
    <property type="protein sequence ID" value="CUP66940.1"/>
    <property type="molecule type" value="Genomic_DNA"/>
</dbReference>
<evidence type="ECO:0000313" key="2">
    <source>
        <dbReference type="EMBL" id="CUP66940.1"/>
    </source>
</evidence>
<keyword evidence="2" id="KW-0560">Oxidoreductase</keyword>